<evidence type="ECO:0000256" key="1">
    <source>
        <dbReference type="ARBA" id="ARBA00022723"/>
    </source>
</evidence>
<dbReference type="GO" id="GO:0004730">
    <property type="term" value="F:pseudouridylate synthase activity"/>
    <property type="evidence" value="ECO:0007669"/>
    <property type="project" value="InterPro"/>
</dbReference>
<evidence type="ECO:0000256" key="2">
    <source>
        <dbReference type="ARBA" id="ARBA00022801"/>
    </source>
</evidence>
<keyword evidence="4" id="KW-0456">Lyase</keyword>
<dbReference type="Proteomes" id="UP000664859">
    <property type="component" value="Unassembled WGS sequence"/>
</dbReference>
<keyword evidence="2" id="KW-0378">Hydrolase</keyword>
<dbReference type="GO" id="GO:0046872">
    <property type="term" value="F:metal ion binding"/>
    <property type="evidence" value="ECO:0007669"/>
    <property type="project" value="UniProtKB-KW"/>
</dbReference>
<dbReference type="InterPro" id="IPR022830">
    <property type="entry name" value="Indigdn_synthA-like"/>
</dbReference>
<feature type="region of interest" description="Disordered" evidence="6">
    <location>
        <begin position="295"/>
        <end position="314"/>
    </location>
</feature>
<dbReference type="GO" id="GO:0016798">
    <property type="term" value="F:hydrolase activity, acting on glycosyl bonds"/>
    <property type="evidence" value="ECO:0007669"/>
    <property type="project" value="UniProtKB-KW"/>
</dbReference>
<dbReference type="EMBL" id="JAFCMP010000513">
    <property type="protein sequence ID" value="KAG5178723.1"/>
    <property type="molecule type" value="Genomic_DNA"/>
</dbReference>
<proteinExistence type="inferred from homology"/>
<gene>
    <name evidence="7" type="ORF">JKP88DRAFT_258491</name>
</gene>
<comment type="caution">
    <text evidence="7">The sequence shown here is derived from an EMBL/GenBank/DDBJ whole genome shotgun (WGS) entry which is preliminary data.</text>
</comment>
<reference evidence="7" key="1">
    <citation type="submission" date="2021-02" db="EMBL/GenBank/DDBJ databases">
        <title>First Annotated Genome of the Yellow-green Alga Tribonema minus.</title>
        <authorList>
            <person name="Mahan K.M."/>
        </authorList>
    </citation>
    <scope>NUCLEOTIDE SEQUENCE</scope>
    <source>
        <strain evidence="7">UTEX B ZZ1240</strain>
    </source>
</reference>
<protein>
    <submittedName>
        <fullName evidence="7">Pseudouridine-5'-phosphate glycosidase</fullName>
    </submittedName>
</protein>
<keyword evidence="3" id="KW-0464">Manganese</keyword>
<keyword evidence="1" id="KW-0479">Metal-binding</keyword>
<dbReference type="OrthoDB" id="198885at2759"/>
<evidence type="ECO:0000256" key="6">
    <source>
        <dbReference type="SAM" id="MobiDB-lite"/>
    </source>
</evidence>
<dbReference type="HAMAP" id="MF_01876">
    <property type="entry name" value="PsiMP_glycosidase"/>
    <property type="match status" value="1"/>
</dbReference>
<keyword evidence="8" id="KW-1185">Reference proteome</keyword>
<evidence type="ECO:0000256" key="4">
    <source>
        <dbReference type="ARBA" id="ARBA00023239"/>
    </source>
</evidence>
<evidence type="ECO:0000313" key="7">
    <source>
        <dbReference type="EMBL" id="KAG5178723.1"/>
    </source>
</evidence>
<dbReference type="PANTHER" id="PTHR42909:SF1">
    <property type="entry name" value="CARBOHYDRATE KINASE PFKB DOMAIN-CONTAINING PROTEIN"/>
    <property type="match status" value="1"/>
</dbReference>
<dbReference type="Gene3D" id="3.40.1790.10">
    <property type="entry name" value="Indigoidine synthase domain"/>
    <property type="match status" value="1"/>
</dbReference>
<dbReference type="AlphaFoldDB" id="A0A835YQE2"/>
<accession>A0A835YQE2</accession>
<name>A0A835YQE2_9STRA</name>
<evidence type="ECO:0000256" key="3">
    <source>
        <dbReference type="ARBA" id="ARBA00023211"/>
    </source>
</evidence>
<evidence type="ECO:0000256" key="5">
    <source>
        <dbReference type="ARBA" id="ARBA00023295"/>
    </source>
</evidence>
<dbReference type="PANTHER" id="PTHR42909">
    <property type="entry name" value="ZGC:136858"/>
    <property type="match status" value="1"/>
</dbReference>
<dbReference type="GO" id="GO:0005737">
    <property type="term" value="C:cytoplasm"/>
    <property type="evidence" value="ECO:0007669"/>
    <property type="project" value="TreeGrafter"/>
</dbReference>
<keyword evidence="5 7" id="KW-0326">Glycosidase</keyword>
<sequence>MGAGAATRAWPICVKEEVRQALAAGKPVVALESTIISHGMPWPANLQTGLEVEEIVREHGCTPATIAIMEGMPCVGLTQEQLEVLAKAGTSVRKCSRRDIALAMAQKAHGATTVAATMVLAHLAGIQVFATGGTGGVHRDVADTMDISADITELARTPVTVVSAGVKSILDVPRTLEALETAGVPVMTLGSDEFPAFFSPASGTRAPARVESAEEVAAAIHASNALGLTNGMLVAVPNLAPGGEEIEAAVQTALREAHEQGITGREVTPFLLSRIHALTGNASLRSNVALVKNNARERRRGPGPTAWRQQRWQC</sequence>
<dbReference type="InterPro" id="IPR007342">
    <property type="entry name" value="PsuG"/>
</dbReference>
<dbReference type="SUPFAM" id="SSF110581">
    <property type="entry name" value="Indigoidine synthase A-like"/>
    <property type="match status" value="1"/>
</dbReference>
<dbReference type="Pfam" id="PF04227">
    <property type="entry name" value="Indigoidine_A"/>
    <property type="match status" value="1"/>
</dbReference>
<organism evidence="7 8">
    <name type="scientific">Tribonema minus</name>
    <dbReference type="NCBI Taxonomy" id="303371"/>
    <lineage>
        <taxon>Eukaryota</taxon>
        <taxon>Sar</taxon>
        <taxon>Stramenopiles</taxon>
        <taxon>Ochrophyta</taxon>
        <taxon>PX clade</taxon>
        <taxon>Xanthophyceae</taxon>
        <taxon>Tribonematales</taxon>
        <taxon>Tribonemataceae</taxon>
        <taxon>Tribonema</taxon>
    </lineage>
</organism>
<evidence type="ECO:0000313" key="8">
    <source>
        <dbReference type="Proteomes" id="UP000664859"/>
    </source>
</evidence>